<evidence type="ECO:0008006" key="5">
    <source>
        <dbReference type="Google" id="ProtNLM"/>
    </source>
</evidence>
<feature type="compositionally biased region" description="Polar residues" evidence="1">
    <location>
        <begin position="24"/>
        <end position="59"/>
    </location>
</feature>
<protein>
    <recommendedName>
        <fullName evidence="5">Lipoprotein</fullName>
    </recommendedName>
</protein>
<keyword evidence="2" id="KW-0732">Signal</keyword>
<dbReference type="PROSITE" id="PS51257">
    <property type="entry name" value="PROKAR_LIPOPROTEIN"/>
    <property type="match status" value="1"/>
</dbReference>
<dbReference type="Proteomes" id="UP000055702">
    <property type="component" value="Unassembled WGS sequence"/>
</dbReference>
<feature type="region of interest" description="Disordered" evidence="1">
    <location>
        <begin position="24"/>
        <end position="61"/>
    </location>
</feature>
<comment type="caution">
    <text evidence="3">The sequence shown here is derived from an EMBL/GenBank/DDBJ whole genome shotgun (WGS) entry which is preliminary data.</text>
</comment>
<feature type="chain" id="PRO_5007161881" description="Lipoprotein" evidence="2">
    <location>
        <begin position="20"/>
        <end position="82"/>
    </location>
</feature>
<proteinExistence type="predicted"/>
<dbReference type="AlphaFoldDB" id="A0A119CZ02"/>
<reference evidence="3 4" key="1">
    <citation type="submission" date="2016-01" db="EMBL/GenBank/DDBJ databases">
        <title>Draft genome of the antarctic isolate Shewanella frigidimarina Ag06-30.</title>
        <authorList>
            <person name="Parmeciano Di Noto G."/>
            <person name="Vazquez S."/>
            <person name="Mac Cormack W."/>
            <person name="Iriarte A."/>
            <person name="Quiroga C."/>
        </authorList>
    </citation>
    <scope>NUCLEOTIDE SEQUENCE [LARGE SCALE GENOMIC DNA]</scope>
    <source>
        <strain evidence="3 4">Ag06-30</strain>
    </source>
</reference>
<sequence>MKVYTLAAIIMFLSGCAHLQTTDAPSSELKNTERQNIGSRGTYSQNISVDDSATQSTDPKQVCKRIKRNKHFITRCQPVGAR</sequence>
<name>A0A119CZ02_SHEFR</name>
<evidence type="ECO:0000313" key="3">
    <source>
        <dbReference type="EMBL" id="KVX00592.1"/>
    </source>
</evidence>
<evidence type="ECO:0000313" key="4">
    <source>
        <dbReference type="Proteomes" id="UP000055702"/>
    </source>
</evidence>
<accession>A0A119CZ02</accession>
<dbReference type="EMBL" id="LRDC01000040">
    <property type="protein sequence ID" value="KVX00592.1"/>
    <property type="molecule type" value="Genomic_DNA"/>
</dbReference>
<dbReference type="RefSeq" id="WP_059746889.1">
    <property type="nucleotide sequence ID" value="NZ_LRDC01000040.1"/>
</dbReference>
<evidence type="ECO:0000256" key="1">
    <source>
        <dbReference type="SAM" id="MobiDB-lite"/>
    </source>
</evidence>
<evidence type="ECO:0000256" key="2">
    <source>
        <dbReference type="SAM" id="SignalP"/>
    </source>
</evidence>
<organism evidence="3">
    <name type="scientific">Shewanella frigidimarina</name>
    <dbReference type="NCBI Taxonomy" id="56812"/>
    <lineage>
        <taxon>Bacteria</taxon>
        <taxon>Pseudomonadati</taxon>
        <taxon>Pseudomonadota</taxon>
        <taxon>Gammaproteobacteria</taxon>
        <taxon>Alteromonadales</taxon>
        <taxon>Shewanellaceae</taxon>
        <taxon>Shewanella</taxon>
    </lineage>
</organism>
<feature type="signal peptide" evidence="2">
    <location>
        <begin position="1"/>
        <end position="19"/>
    </location>
</feature>
<gene>
    <name evidence="3" type="ORF">AWJ07_07515</name>
</gene>